<feature type="domain" description="RING-type" evidence="8">
    <location>
        <begin position="1112"/>
        <end position="1160"/>
    </location>
</feature>
<dbReference type="Gene3D" id="3.30.40.10">
    <property type="entry name" value="Zinc/RING finger domain, C3HC4 (zinc finger)"/>
    <property type="match status" value="1"/>
</dbReference>
<dbReference type="GeneID" id="20036028"/>
<keyword evidence="4" id="KW-0156">Chromatin regulator</keyword>
<dbReference type="InterPro" id="IPR019787">
    <property type="entry name" value="Znf_PHD-finger"/>
</dbReference>
<dbReference type="PROSITE" id="PS01359">
    <property type="entry name" value="ZF_PHD_1"/>
    <property type="match status" value="1"/>
</dbReference>
<evidence type="ECO:0000256" key="1">
    <source>
        <dbReference type="ARBA" id="ARBA00022723"/>
    </source>
</evidence>
<feature type="region of interest" description="Disordered" evidence="6">
    <location>
        <begin position="246"/>
        <end position="297"/>
    </location>
</feature>
<name>W7A7E1_9APIC</name>
<gene>
    <name evidence="9" type="ORF">C922_00754</name>
</gene>
<feature type="domain" description="PHD-type" evidence="7">
    <location>
        <begin position="1109"/>
        <end position="1163"/>
    </location>
</feature>
<feature type="compositionally biased region" description="Polar residues" evidence="6">
    <location>
        <begin position="261"/>
        <end position="279"/>
    </location>
</feature>
<dbReference type="SMART" id="SM00249">
    <property type="entry name" value="PHD"/>
    <property type="match status" value="1"/>
</dbReference>
<feature type="compositionally biased region" description="Acidic residues" evidence="6">
    <location>
        <begin position="609"/>
        <end position="621"/>
    </location>
</feature>
<keyword evidence="10" id="KW-1185">Reference proteome</keyword>
<dbReference type="GO" id="GO:0008270">
    <property type="term" value="F:zinc ion binding"/>
    <property type="evidence" value="ECO:0007669"/>
    <property type="project" value="UniProtKB-KW"/>
</dbReference>
<dbReference type="InterPro" id="IPR001841">
    <property type="entry name" value="Znf_RING"/>
</dbReference>
<proteinExistence type="predicted"/>
<dbReference type="InterPro" id="IPR011011">
    <property type="entry name" value="Znf_FYVE_PHD"/>
</dbReference>
<feature type="compositionally biased region" description="Low complexity" evidence="6">
    <location>
        <begin position="382"/>
        <end position="391"/>
    </location>
</feature>
<dbReference type="InterPro" id="IPR013083">
    <property type="entry name" value="Znf_RING/FYVE/PHD"/>
</dbReference>
<dbReference type="SUPFAM" id="SSF82199">
    <property type="entry name" value="SET domain"/>
    <property type="match status" value="1"/>
</dbReference>
<feature type="compositionally biased region" description="Low complexity" evidence="6">
    <location>
        <begin position="407"/>
        <end position="416"/>
    </location>
</feature>
<dbReference type="Pfam" id="PF23264">
    <property type="entry name" value="DUF7073"/>
    <property type="match status" value="1"/>
</dbReference>
<evidence type="ECO:0008006" key="11">
    <source>
        <dbReference type="Google" id="ProtNLM"/>
    </source>
</evidence>
<dbReference type="OrthoDB" id="332390at2759"/>
<dbReference type="Pfam" id="PF00628">
    <property type="entry name" value="PHD"/>
    <property type="match status" value="1"/>
</dbReference>
<feature type="compositionally biased region" description="Basic residues" evidence="6">
    <location>
        <begin position="371"/>
        <end position="381"/>
    </location>
</feature>
<reference evidence="9 10" key="1">
    <citation type="submission" date="2013-02" db="EMBL/GenBank/DDBJ databases">
        <title>The Genome Sequence of Plasmodium inui San Antonio 1.</title>
        <authorList>
            <consortium name="The Broad Institute Genome Sequencing Platform"/>
            <consortium name="The Broad Institute Genome Sequencing Center for Infectious Disease"/>
            <person name="Neafsey D."/>
            <person name="Cheeseman I."/>
            <person name="Volkman S."/>
            <person name="Adams J."/>
            <person name="Walker B."/>
            <person name="Young S.K."/>
            <person name="Zeng Q."/>
            <person name="Gargeya S."/>
            <person name="Fitzgerald M."/>
            <person name="Haas B."/>
            <person name="Abouelleil A."/>
            <person name="Alvarado L."/>
            <person name="Arachchi H.M."/>
            <person name="Berlin A.M."/>
            <person name="Chapman S.B."/>
            <person name="Dewar J."/>
            <person name="Goldberg J."/>
            <person name="Griggs A."/>
            <person name="Gujja S."/>
            <person name="Hansen M."/>
            <person name="Howarth C."/>
            <person name="Imamovic A."/>
            <person name="Larimer J."/>
            <person name="McCowan C."/>
            <person name="Murphy C."/>
            <person name="Neiman D."/>
            <person name="Pearson M."/>
            <person name="Priest M."/>
            <person name="Roberts A."/>
            <person name="Saif S."/>
            <person name="Shea T."/>
            <person name="Sisk P."/>
            <person name="Sykes S."/>
            <person name="Wortman J."/>
            <person name="Nusbaum C."/>
            <person name="Birren B."/>
        </authorList>
    </citation>
    <scope>NUCLEOTIDE SEQUENCE [LARGE SCALE GENOMIC DNA]</scope>
    <source>
        <strain evidence="9 10">San Antonio 1</strain>
    </source>
</reference>
<evidence type="ECO:0000259" key="7">
    <source>
        <dbReference type="PROSITE" id="PS50016"/>
    </source>
</evidence>
<evidence type="ECO:0000313" key="9">
    <source>
        <dbReference type="EMBL" id="EUD69062.1"/>
    </source>
</evidence>
<feature type="compositionally biased region" description="Basic and acidic residues" evidence="6">
    <location>
        <begin position="1722"/>
        <end position="1732"/>
    </location>
</feature>
<dbReference type="InterPro" id="IPR019786">
    <property type="entry name" value="Zinc_finger_PHD-type_CS"/>
</dbReference>
<dbReference type="PROSITE" id="PS50016">
    <property type="entry name" value="ZF_PHD_2"/>
    <property type="match status" value="1"/>
</dbReference>
<dbReference type="VEuPathDB" id="PlasmoDB:C922_00754"/>
<dbReference type="InterPro" id="IPR046341">
    <property type="entry name" value="SET_dom_sf"/>
</dbReference>
<evidence type="ECO:0000256" key="6">
    <source>
        <dbReference type="SAM" id="MobiDB-lite"/>
    </source>
</evidence>
<dbReference type="RefSeq" id="XP_008814588.1">
    <property type="nucleotide sequence ID" value="XM_008816366.1"/>
</dbReference>
<feature type="region of interest" description="Disordered" evidence="6">
    <location>
        <begin position="943"/>
        <end position="977"/>
    </location>
</feature>
<evidence type="ECO:0000259" key="8">
    <source>
        <dbReference type="PROSITE" id="PS50089"/>
    </source>
</evidence>
<dbReference type="Proteomes" id="UP000030640">
    <property type="component" value="Unassembled WGS sequence"/>
</dbReference>
<dbReference type="GO" id="GO:0006325">
    <property type="term" value="P:chromatin organization"/>
    <property type="evidence" value="ECO:0007669"/>
    <property type="project" value="UniProtKB-KW"/>
</dbReference>
<sequence length="2000" mass="227527">MSISPIKYESKILSNLASMLKLSEKTDKEIWNEIREEKEQLKFEIDEDIKKVIDVNKINCTCDESKKKMEEYEGKKFEYYYNVETYGVDFFLDICNALGRANYKPFLSEQGKKEVMNGLRIRRNSNLYKYVSFFLSKERLNKERLNDGKTPEHIFHCFKCLKSVLHIYVDDQNNRKRKMYLQDNRYITEQIEEKMENDSLSENQQNSNANPLNLRDGIIAVSRYKEELASITRKSNERIMKTILDHSKDMKGGKNGKIHLSHSTTQNIGKDTCINGDNHSSSHRQKLNGSNSFEDNKRYKTSGFFDEHELKRFSDSANSFSNDGEAKSKHKNANSKKMSNLKNNPVTNNFIQKKGSSGNSFLSKDRERQRKNSQRSRKNRHNTSSSKNSGSVKKKNPGDIMISVDADVSGVSVPGGDPKGGSKPDGDDGQMGKAQCAEFHCAEVQCAEFHCAEVQCAEFHCAEVQCAEIQCAEIQCAEIQCAEVQCAEVQCAEVQCAEPKCQETSSEELHCEDAQTYAPALEVIVQENETPGELIQSGAVKHAQWEKKLNGEGERGSLTDKHAICSAETKIPTGENESNSKDSASDEADKESHQYDVYQKTSLVKNPSNEEEDYNFNESDDASYSTDDSNYKRYMAKKKTKLQQEGKIVIDLNILNGNAINALEEKEKEEQIEEKYKERCQEKQQGRIRMDTIRKALEEKKMIFCKIEEIAKRRNKKHVKTQVLSEDSKIQRAYFSHKMKKFYNSKSGYFGCGWSNNRTQWTPFIHAPFFDNHHNTIYKTRNRKMYEEIYDTLLHGRIHPSVRIVELKDHKHPVRLCTPYYEDCYSVVYTGKKILASDDRVIFGEYTGYVANNRELSQEKHQYTFALSFNKKVFNDRKNVVFINEIESDEEGELKGGSLHGGEANRILTQPNSSNHCEYATKLSSEETCSDVQKICQKTALRNGGTNTKGGGTPTDNLATPQCENSTQSSTKEKKKSKELNNKIILPDNYTYAVDSSYMFNEMSLVNHYKTCAIFSNYDFRINAEWQLVYLDGWPHIILTSIPGVEIDTGEEIFADFGSEWFERVNEICLNEFIKSSYAYRLSKLNLCKEKHFSGVDDIVEQYNLIKNHTTCNICMHSINTDSSNGFISCSGCNHIYHLQCVQKLNAEVNENYDWFCSSCVKFCINVLDQEEFLAYLEMENHKQLIDLFSDMCVENSNKLCKLLAPQGNNTPLYQTDGKNTNRVTGNSNCTNQYEKIRKLLQCRENIIDLVRNKEIINSYLETTEKEINSLDNTQEEEDLSLKKDEMEFLLQNSFELHLLVDYKKKIDDFLVSRDKVDTFVNDEKARNTMKLRKQTINYLLENRKCIEMLIDSVEQSTLIVFPHKERTICTKVTTGLTVAHKEEVHRSEEDTTLNGLKEELPQEHNLGIQKCDPNFSTGESLGSGSTAHTNGTSCNSYETILYNKSNSVVKNLKDIKKAPSFGGVISDAVNCSTSSSNNTGGNKILCFNNMMKLSKKILGFPLLTDFEKGMSTNQPCLPLSDHLKKLSVCTVCYDKHNDLAKAIICRVTKMHFEANYNDGLSQEDMSKASSECIQSVIRELANTIKEYRKRELSGAYVQEVILSGSSSYRSYSISSYSSHGEINADSAVAPLADDHNDIGSEDHSPSSVRSRRKIVHPVSSSLTLPPQKPFYDMMSDPPCSDRRQGDTETPVENKTPPLLWDNKMSYTDDYTCKRGKMNSTLDKHPHEEYKSSSKKKSKLCTKASNNVIGGENADALNGGTDKSENTDKGKAQEGGKNGPSYTSHRGTDQHPRSDPCKDPYRHYSNHPYVGPHAQQNAQPSKVENQKGDKNHIYFADGKLGGTKEATNDQKGNYSTLKNISKARNFIPLMGVELGKTKIQREFTNGTYVGTITEQIKDEDGNPFFVVTYDDGDEEWMTPCFLFQELLKQSTNSVEYPLASTFKQVLNPEFRKDLKLNNCSLELKIGIRKRTINCESASNNNSVTKRQKHAHEGNSSRKKK</sequence>
<keyword evidence="2 5" id="KW-0863">Zinc-finger</keyword>
<dbReference type="EMBL" id="KI965461">
    <property type="protein sequence ID" value="EUD69062.1"/>
    <property type="molecule type" value="Genomic_DNA"/>
</dbReference>
<evidence type="ECO:0000256" key="2">
    <source>
        <dbReference type="ARBA" id="ARBA00022771"/>
    </source>
</evidence>
<evidence type="ECO:0000256" key="3">
    <source>
        <dbReference type="ARBA" id="ARBA00022833"/>
    </source>
</evidence>
<feature type="region of interest" description="Disordered" evidence="6">
    <location>
        <begin position="315"/>
        <end position="429"/>
    </location>
</feature>
<feature type="region of interest" description="Disordered" evidence="6">
    <location>
        <begin position="1632"/>
        <end position="1827"/>
    </location>
</feature>
<feature type="compositionally biased region" description="Basic and acidic residues" evidence="6">
    <location>
        <begin position="1633"/>
        <end position="1645"/>
    </location>
</feature>
<feature type="compositionally biased region" description="Basic and acidic residues" evidence="6">
    <location>
        <begin position="1786"/>
        <end position="1802"/>
    </location>
</feature>
<dbReference type="SUPFAM" id="SSF57903">
    <property type="entry name" value="FYVE/PHD zinc finger"/>
    <property type="match status" value="1"/>
</dbReference>
<keyword evidence="1" id="KW-0479">Metal-binding</keyword>
<dbReference type="PROSITE" id="PS50089">
    <property type="entry name" value="ZF_RING_2"/>
    <property type="match status" value="1"/>
</dbReference>
<feature type="region of interest" description="Disordered" evidence="6">
    <location>
        <begin position="568"/>
        <end position="628"/>
    </location>
</feature>
<dbReference type="CDD" id="cd15489">
    <property type="entry name" value="PHD_SF"/>
    <property type="match status" value="1"/>
</dbReference>
<feature type="compositionally biased region" description="Basic and acidic residues" evidence="6">
    <location>
        <begin position="1990"/>
        <end position="2000"/>
    </location>
</feature>
<dbReference type="InterPro" id="IPR001965">
    <property type="entry name" value="Znf_PHD"/>
</dbReference>
<accession>W7A7E1</accession>
<feature type="compositionally biased region" description="Basic and acidic residues" evidence="6">
    <location>
        <begin position="1762"/>
        <end position="1774"/>
    </location>
</feature>
<evidence type="ECO:0000313" key="10">
    <source>
        <dbReference type="Proteomes" id="UP000030640"/>
    </source>
</evidence>
<feature type="compositionally biased region" description="Polar residues" evidence="6">
    <location>
        <begin position="1814"/>
        <end position="1823"/>
    </location>
</feature>
<evidence type="ECO:0000256" key="4">
    <source>
        <dbReference type="ARBA" id="ARBA00022853"/>
    </source>
</evidence>
<keyword evidence="3" id="KW-0862">Zinc</keyword>
<protein>
    <recommendedName>
        <fullName evidence="11">Histone-lysine N-methyltransferase, H3 lysine-4 specific</fullName>
    </recommendedName>
</protein>
<dbReference type="InterPro" id="IPR055501">
    <property type="entry name" value="DUF7073"/>
</dbReference>
<feature type="region of interest" description="Disordered" evidence="6">
    <location>
        <begin position="1978"/>
        <end position="2000"/>
    </location>
</feature>
<evidence type="ECO:0000256" key="5">
    <source>
        <dbReference type="PROSITE-ProRule" id="PRU00175"/>
    </source>
</evidence>
<organism evidence="9 10">
    <name type="scientific">Plasmodium inui San Antonio 1</name>
    <dbReference type="NCBI Taxonomy" id="1237626"/>
    <lineage>
        <taxon>Eukaryota</taxon>
        <taxon>Sar</taxon>
        <taxon>Alveolata</taxon>
        <taxon>Apicomplexa</taxon>
        <taxon>Aconoidasida</taxon>
        <taxon>Haemosporida</taxon>
        <taxon>Plasmodiidae</taxon>
        <taxon>Plasmodium</taxon>
        <taxon>Plasmodium (Plasmodium)</taxon>
    </lineage>
</organism>
<feature type="compositionally biased region" description="Polar residues" evidence="6">
    <location>
        <begin position="341"/>
        <end position="362"/>
    </location>
</feature>